<sequence length="88" mass="9785">MLRVGKRFNIGTHTILKSGAAFVEQFGVIAFDNHDIGILSGFMVSDKKIKQLDDSLRGEFFGKKTCSCMRDINLAVNAFRGVADGFRR</sequence>
<protein>
    <submittedName>
        <fullName evidence="1">Uncharacterized protein</fullName>
    </submittedName>
</protein>
<evidence type="ECO:0000313" key="1">
    <source>
        <dbReference type="EMBL" id="MPM89245.1"/>
    </source>
</evidence>
<gene>
    <name evidence="1" type="ORF">SDC9_136353</name>
</gene>
<name>A0A645DJ23_9ZZZZ</name>
<organism evidence="1">
    <name type="scientific">bioreactor metagenome</name>
    <dbReference type="NCBI Taxonomy" id="1076179"/>
    <lineage>
        <taxon>unclassified sequences</taxon>
        <taxon>metagenomes</taxon>
        <taxon>ecological metagenomes</taxon>
    </lineage>
</organism>
<comment type="caution">
    <text evidence="1">The sequence shown here is derived from an EMBL/GenBank/DDBJ whole genome shotgun (WGS) entry which is preliminary data.</text>
</comment>
<dbReference type="EMBL" id="VSSQ01036706">
    <property type="protein sequence ID" value="MPM89245.1"/>
    <property type="molecule type" value="Genomic_DNA"/>
</dbReference>
<dbReference type="AlphaFoldDB" id="A0A645DJ23"/>
<accession>A0A645DJ23</accession>
<proteinExistence type="predicted"/>
<reference evidence="1" key="1">
    <citation type="submission" date="2019-08" db="EMBL/GenBank/DDBJ databases">
        <authorList>
            <person name="Kucharzyk K."/>
            <person name="Murdoch R.W."/>
            <person name="Higgins S."/>
            <person name="Loffler F."/>
        </authorList>
    </citation>
    <scope>NUCLEOTIDE SEQUENCE</scope>
</reference>